<gene>
    <name evidence="2" type="ORF">VP01_9400g1</name>
</gene>
<dbReference type="Pfam" id="PF22936">
    <property type="entry name" value="Pol_BBD"/>
    <property type="match status" value="1"/>
</dbReference>
<keyword evidence="3" id="KW-1185">Reference proteome</keyword>
<dbReference type="Pfam" id="PF14223">
    <property type="entry name" value="Retrotran_gag_2"/>
    <property type="match status" value="1"/>
</dbReference>
<name>A0A0L6U6R0_9BASI</name>
<proteinExistence type="predicted"/>
<feature type="domain" description="Retrovirus-related Pol polyprotein from transposon TNT 1-94-like beta-barrel" evidence="1">
    <location>
        <begin position="161"/>
        <end position="209"/>
    </location>
</feature>
<protein>
    <recommendedName>
        <fullName evidence="1">Retrovirus-related Pol polyprotein from transposon TNT 1-94-like beta-barrel domain-containing protein</fullName>
    </recommendedName>
</protein>
<evidence type="ECO:0000313" key="3">
    <source>
        <dbReference type="Proteomes" id="UP000037035"/>
    </source>
</evidence>
<organism evidence="2 3">
    <name type="scientific">Puccinia sorghi</name>
    <dbReference type="NCBI Taxonomy" id="27349"/>
    <lineage>
        <taxon>Eukaryota</taxon>
        <taxon>Fungi</taxon>
        <taxon>Dikarya</taxon>
        <taxon>Basidiomycota</taxon>
        <taxon>Pucciniomycotina</taxon>
        <taxon>Pucciniomycetes</taxon>
        <taxon>Pucciniales</taxon>
        <taxon>Pucciniaceae</taxon>
        <taxon>Puccinia</taxon>
    </lineage>
</organism>
<dbReference type="Proteomes" id="UP000037035">
    <property type="component" value="Unassembled WGS sequence"/>
</dbReference>
<dbReference type="InterPro" id="IPR054722">
    <property type="entry name" value="PolX-like_BBD"/>
</dbReference>
<sequence>LWKAILKQFISSEPSNRARVSNSFTNITFDASNIEKFVTEVRSAIVKMKDVGIDIPPDIITYDLLKRLPSSFENIKQTITHSRNGEDIKPDILLDHLEIHINELKVSAAEKGETLAASMFTSQDQKCTSGRHNPLSKTHAKEKYSQVSSFSTYSSIHPSIFILDSGSSSHMVSNRQLFLTLDKSKGGLINTSCGMSTLAIEGSGTIKLKWSLP</sequence>
<dbReference type="AlphaFoldDB" id="A0A0L6U6R0"/>
<evidence type="ECO:0000259" key="1">
    <source>
        <dbReference type="Pfam" id="PF22936"/>
    </source>
</evidence>
<dbReference type="VEuPathDB" id="FungiDB:VP01_9400g1"/>
<dbReference type="EMBL" id="LAVV01015050">
    <property type="protein sequence ID" value="KNZ44214.1"/>
    <property type="molecule type" value="Genomic_DNA"/>
</dbReference>
<evidence type="ECO:0000313" key="2">
    <source>
        <dbReference type="EMBL" id="KNZ44214.1"/>
    </source>
</evidence>
<feature type="non-terminal residue" evidence="2">
    <location>
        <position position="1"/>
    </location>
</feature>
<comment type="caution">
    <text evidence="2">The sequence shown here is derived from an EMBL/GenBank/DDBJ whole genome shotgun (WGS) entry which is preliminary data.</text>
</comment>
<accession>A0A0L6U6R0</accession>
<reference evidence="2 3" key="1">
    <citation type="submission" date="2015-08" db="EMBL/GenBank/DDBJ databases">
        <title>Next Generation Sequencing and Analysis of the Genome of Puccinia sorghi L Schw, the Causal Agent of Maize Common Rust.</title>
        <authorList>
            <person name="Rochi L."/>
            <person name="Burguener G."/>
            <person name="Darino M."/>
            <person name="Turjanski A."/>
            <person name="Kreff E."/>
            <person name="Dieguez M.J."/>
            <person name="Sacco F."/>
        </authorList>
    </citation>
    <scope>NUCLEOTIDE SEQUENCE [LARGE SCALE GENOMIC DNA]</scope>
    <source>
        <strain evidence="2 3">RO10H11247</strain>
    </source>
</reference>